<name>V9M036_9CAUD</name>
<dbReference type="EMBL" id="KC131130">
    <property type="protein sequence ID" value="AGB07315.1"/>
    <property type="molecule type" value="Genomic_DNA"/>
</dbReference>
<protein>
    <submittedName>
        <fullName evidence="1">Uncharacterized protein</fullName>
    </submittedName>
</protein>
<dbReference type="RefSeq" id="YP_009626177.1">
    <property type="nucleotide sequence ID" value="NC_042136.1"/>
</dbReference>
<evidence type="ECO:0000313" key="2">
    <source>
        <dbReference type="Proteomes" id="UP000272155"/>
    </source>
</evidence>
<dbReference type="OrthoDB" id="28493at10239"/>
<proteinExistence type="predicted"/>
<accession>V9M036</accession>
<dbReference type="KEGG" id="vg:40103077"/>
<organism evidence="1 2">
    <name type="scientific">Vibrio phage VP4B</name>
    <dbReference type="NCBI Taxonomy" id="1262540"/>
    <lineage>
        <taxon>Viruses</taxon>
        <taxon>Duplodnaviria</taxon>
        <taxon>Heunggongvirae</taxon>
        <taxon>Uroviricota</taxon>
        <taxon>Caudoviricetes</taxon>
        <taxon>Chimalliviridae</taxon>
        <taxon>Gorgonvirinae</taxon>
        <taxon>Tidunavirus</taxon>
        <taxon>Tidunavirus VP4B</taxon>
    </lineage>
</organism>
<keyword evidence="2" id="KW-1185">Reference proteome</keyword>
<dbReference type="Proteomes" id="UP000272155">
    <property type="component" value="Segment"/>
</dbReference>
<evidence type="ECO:0000313" key="1">
    <source>
        <dbReference type="EMBL" id="AGB07315.1"/>
    </source>
</evidence>
<sequence>MSCNKEFCFIELKAFLEKEIALLNEPSKHTRVHELYEEYSVPFGKRLLAYLKTTNIDSRYLHDAYGLDFRKNDEGGWEVLLNEMVCELLHFKDSGRVVLDLKPKV</sequence>
<dbReference type="GeneID" id="40103077"/>
<reference evidence="1 2" key="1">
    <citation type="submission" date="2012-11" db="EMBL/GenBank/DDBJ databases">
        <title>Complete genome sequence of a novel phiKZ-like Vibrio phage.</title>
        <authorList>
            <person name="Luo Z."/>
            <person name="Yu Y."/>
        </authorList>
    </citation>
    <scope>NUCLEOTIDE SEQUENCE [LARGE SCALE GENOMIC DNA]</scope>
</reference>